<keyword evidence="1" id="KW-0732">Signal</keyword>
<comment type="caution">
    <text evidence="2">The sequence shown here is derived from an EMBL/GenBank/DDBJ whole genome shotgun (WGS) entry which is preliminary data.</text>
</comment>
<gene>
    <name evidence="2" type="ORF">J4H85_11460</name>
</gene>
<name>A0A939TS14_9MICO</name>
<dbReference type="AlphaFoldDB" id="A0A939TS14"/>
<dbReference type="Proteomes" id="UP000668403">
    <property type="component" value="Unassembled WGS sequence"/>
</dbReference>
<dbReference type="RefSeq" id="WP_208239739.1">
    <property type="nucleotide sequence ID" value="NZ_BAAAQU010000002.1"/>
</dbReference>
<protein>
    <recommendedName>
        <fullName evidence="4">Secreted protein</fullName>
    </recommendedName>
</protein>
<proteinExistence type="predicted"/>
<sequence>MKNFKRRAATVGLAAGLMAGGGLVAVPAANAAPPTMADWQYNTKAECERVAYAKLNEAFRSGWMIDRYIPCHQRNGNYWGGSIYYA</sequence>
<dbReference type="EMBL" id="JAGFBF010000005">
    <property type="protein sequence ID" value="MBO2990612.1"/>
    <property type="molecule type" value="Genomic_DNA"/>
</dbReference>
<evidence type="ECO:0000256" key="1">
    <source>
        <dbReference type="SAM" id="SignalP"/>
    </source>
</evidence>
<organism evidence="2 3">
    <name type="scientific">Leucobacter tardus</name>
    <dbReference type="NCBI Taxonomy" id="501483"/>
    <lineage>
        <taxon>Bacteria</taxon>
        <taxon>Bacillati</taxon>
        <taxon>Actinomycetota</taxon>
        <taxon>Actinomycetes</taxon>
        <taxon>Micrococcales</taxon>
        <taxon>Microbacteriaceae</taxon>
        <taxon>Leucobacter</taxon>
    </lineage>
</organism>
<evidence type="ECO:0008006" key="4">
    <source>
        <dbReference type="Google" id="ProtNLM"/>
    </source>
</evidence>
<evidence type="ECO:0000313" key="3">
    <source>
        <dbReference type="Proteomes" id="UP000668403"/>
    </source>
</evidence>
<feature type="signal peptide" evidence="1">
    <location>
        <begin position="1"/>
        <end position="31"/>
    </location>
</feature>
<reference evidence="2" key="1">
    <citation type="submission" date="2021-03" db="EMBL/GenBank/DDBJ databases">
        <title>Leucobacter chromiisoli sp. nov., isolated from chromium-containing soil of chemical plant.</title>
        <authorList>
            <person name="Xu Z."/>
        </authorList>
    </citation>
    <scope>NUCLEOTIDE SEQUENCE</scope>
    <source>
        <strain evidence="2">K 70/01</strain>
    </source>
</reference>
<feature type="chain" id="PRO_5037067756" description="Secreted protein" evidence="1">
    <location>
        <begin position="32"/>
        <end position="86"/>
    </location>
</feature>
<accession>A0A939TS14</accession>
<keyword evidence="3" id="KW-1185">Reference proteome</keyword>
<evidence type="ECO:0000313" key="2">
    <source>
        <dbReference type="EMBL" id="MBO2990612.1"/>
    </source>
</evidence>